<dbReference type="InterPro" id="IPR043129">
    <property type="entry name" value="ATPase_NBD"/>
</dbReference>
<dbReference type="AlphaFoldDB" id="A0A5K1JXB5"/>
<dbReference type="Gene3D" id="3.30.420.40">
    <property type="match status" value="1"/>
</dbReference>
<dbReference type="GO" id="GO:0004497">
    <property type="term" value="F:monooxygenase activity"/>
    <property type="evidence" value="ECO:0007669"/>
    <property type="project" value="UniProtKB-KW"/>
</dbReference>
<feature type="compositionally biased region" description="Pro residues" evidence="1">
    <location>
        <begin position="51"/>
        <end position="63"/>
    </location>
</feature>
<sequence length="715" mass="77831">MSCCGEPSHKTETAQAAQYVTPFQTQPVTQQPGPQPNLQWQQPNMNEKGFPPQPGVGPTPPPQAYQAYGSWDKSSPNQQTTFQPYVPQGSPPPVAYPNGAMPPQQAGSPPPGSVPGTYSPYGASGPVQTPPLARTPEQRSVPMSVTTRGPSPPSMAQQLSFAADEGKLSVSIDFGTTFSGVAYGSSRIAAGKVQQILNWPGSFETFRKIPTCLLYDQSGEVLAWGIEAKNAGPMPGAVKCEWFKLFLEPHALRDSSNVDPRLPALPHGKRAIDLIIDFLSCLWDYAKQQITREIGAVADLDSADVWLTVPAAWDATGCQMMRDAAIAAGLVRSARAGDHDWRDRLRIISEPEAAAVHCANLTDVHKLTPNQNFMICDAGGGTVLEIAEMCARSGANCGSLFLDLRFRELMRTLLSDHPVHLDSISLANFMEHFSETEKLRYTGQEDDDKMFHFTCFNVEDPDDPAVGLVNGEVTIPGNLLRREVFDPVVNQVKLPAEQEDWLKRPAYIRENDAGNASKRHSGKPGSIPLSARAREPPDPPSPSKFSQTASDRTFVATLYTSDSDKIMRYTDEGEIMELCKWTIDLGALPSFQQNASTPNSNGFYTGGWQRGAGGDEARDRAGTGGLLALDPKQRVQYYFPLHPSVLVSGPSSSPGEALAKFACERYGGAVLMVLSSSVSYRAEFELGLELDSAEVRGVLIYQGQDWGRVVFDYRS</sequence>
<feature type="region of interest" description="Disordered" evidence="1">
    <location>
        <begin position="512"/>
        <end position="549"/>
    </location>
</feature>
<dbReference type="PANTHER" id="PTHR14187:SF5">
    <property type="entry name" value="HEAT SHOCK 70 KDA PROTEIN 12A"/>
    <property type="match status" value="1"/>
</dbReference>
<gene>
    <name evidence="2" type="primary">D7UQ40</name>
</gene>
<dbReference type="EC" id="5.5.1.20" evidence="2"/>
<protein>
    <submittedName>
        <fullName evidence="2">Bifunctional solanapyrone synthase (Prosolanapyrone-II oxidase) (Prosolanapyrone-III cycloisomerase) (Solanapyrone biosynthesis protein 5)))</fullName>
        <ecNumber evidence="2">1.1.3.42</ecNumber>
        <ecNumber evidence="2">5.5.1.20</ecNumber>
    </submittedName>
</protein>
<dbReference type="SUPFAM" id="SSF53067">
    <property type="entry name" value="Actin-like ATPase domain"/>
    <property type="match status" value="1"/>
</dbReference>
<name>A0A5K1JXB5_9APHY</name>
<feature type="compositionally biased region" description="Polar residues" evidence="1">
    <location>
        <begin position="141"/>
        <end position="155"/>
    </location>
</feature>
<evidence type="ECO:0000313" key="2">
    <source>
        <dbReference type="EMBL" id="VWO97166.1"/>
    </source>
</evidence>
<evidence type="ECO:0000256" key="1">
    <source>
        <dbReference type="SAM" id="MobiDB-lite"/>
    </source>
</evidence>
<keyword evidence="2" id="KW-0560">Oxidoreductase</keyword>
<organism evidence="2">
    <name type="scientific">Ganoderma boninense</name>
    <dbReference type="NCBI Taxonomy" id="34458"/>
    <lineage>
        <taxon>Eukaryota</taxon>
        <taxon>Fungi</taxon>
        <taxon>Dikarya</taxon>
        <taxon>Basidiomycota</taxon>
        <taxon>Agaricomycotina</taxon>
        <taxon>Agaricomycetes</taxon>
        <taxon>Polyporales</taxon>
        <taxon>Polyporaceae</taxon>
        <taxon>Ganoderma</taxon>
    </lineage>
</organism>
<reference evidence="2" key="1">
    <citation type="submission" date="2019-10" db="EMBL/GenBank/DDBJ databases">
        <authorList>
            <person name="Nor Muhammad N."/>
        </authorList>
    </citation>
    <scope>NUCLEOTIDE SEQUENCE</scope>
</reference>
<feature type="compositionally biased region" description="Polar residues" evidence="1">
    <location>
        <begin position="72"/>
        <end position="83"/>
    </location>
</feature>
<accession>A0A5K1JXB5</accession>
<dbReference type="PANTHER" id="PTHR14187">
    <property type="entry name" value="ALPHA KINASE/ELONGATION FACTOR 2 KINASE"/>
    <property type="match status" value="1"/>
</dbReference>
<proteinExistence type="predicted"/>
<feature type="compositionally biased region" description="Low complexity" evidence="1">
    <location>
        <begin position="21"/>
        <end position="32"/>
    </location>
</feature>
<feature type="region of interest" description="Disordered" evidence="1">
    <location>
        <begin position="1"/>
        <end position="155"/>
    </location>
</feature>
<dbReference type="CDD" id="cd10170">
    <property type="entry name" value="ASKHA_NBD_HSP70"/>
    <property type="match status" value="1"/>
</dbReference>
<dbReference type="EC" id="1.1.3.42" evidence="2"/>
<keyword evidence="2" id="KW-0413">Isomerase</keyword>
<dbReference type="GO" id="GO:0016853">
    <property type="term" value="F:isomerase activity"/>
    <property type="evidence" value="ECO:0007669"/>
    <property type="project" value="UniProtKB-KW"/>
</dbReference>
<keyword evidence="2" id="KW-0503">Monooxygenase</keyword>
<dbReference type="EMBL" id="LR726167">
    <property type="protein sequence ID" value="VWO97166.1"/>
    <property type="molecule type" value="Genomic_DNA"/>
</dbReference>